<dbReference type="InterPro" id="IPR043148">
    <property type="entry name" value="TagF_C"/>
</dbReference>
<keyword evidence="2" id="KW-1185">Reference proteome</keyword>
<evidence type="ECO:0000313" key="1">
    <source>
        <dbReference type="EMBL" id="QVV89217.1"/>
    </source>
</evidence>
<proteinExistence type="predicted"/>
<dbReference type="GeneID" id="65095795"/>
<organism evidence="1 2">
    <name type="scientific">Methanospirillum purgamenti</name>
    <dbReference type="NCBI Taxonomy" id="2834276"/>
    <lineage>
        <taxon>Archaea</taxon>
        <taxon>Methanobacteriati</taxon>
        <taxon>Methanobacteriota</taxon>
        <taxon>Stenosarchaea group</taxon>
        <taxon>Methanomicrobia</taxon>
        <taxon>Methanomicrobiales</taxon>
        <taxon>Methanospirillaceae</taxon>
        <taxon>Methanospirillum</taxon>
    </lineage>
</organism>
<dbReference type="AlphaFoldDB" id="A0A8E7EHP5"/>
<protein>
    <submittedName>
        <fullName evidence="1">Uncharacterized protein</fullName>
    </submittedName>
</protein>
<accession>A0A8E7EHP5</accession>
<dbReference type="RefSeq" id="WP_214420017.1">
    <property type="nucleotide sequence ID" value="NZ_CP075546.1"/>
</dbReference>
<sequence>MFNKEKFDSGFLTQSRFRRIDPDNKKYYDSFIKPYLKFTNHPLIFESDFGLNFKRPRQEKNVFFFPYILINSKIKSYHHKFLENPPQINVFLRDLSKTFFIDNAIEKYSNTLKNRFFQVNYLHSYVDKISSKLEGNFFFICGGYRDKGELFKRFRENGIKTVEIQHGFISPGNPVYNYPHDEYNHIKEYLPDYLLTYGQYWSNQVTSPKKVISVGNPLLNQLVDDFKNLPVLHKTILIISQGNITSKLVDIAIFLSKTFPKYSIFFKLHPVEITFKKRYEALYHYENIKIIKHDDVYKLIGSCDIIIGYNSTVLFESIAFKNKRILILNNNSVPDGIGYKFSTNEELRNAILDSNLGYPTVDSKYYWEPNWEKHFSSFLKEIKN</sequence>
<reference evidence="1 2" key="1">
    <citation type="submission" date="2021-05" db="EMBL/GenBank/DDBJ databases">
        <title>A novel Methanospirillum isolate from a pyrite-forming mixed culture.</title>
        <authorList>
            <person name="Bunk B."/>
            <person name="Sproer C."/>
            <person name="Spring S."/>
            <person name="Pester M."/>
        </authorList>
    </citation>
    <scope>NUCLEOTIDE SEQUENCE [LARGE SCALE GENOMIC DNA]</scope>
    <source>
        <strain evidence="1 2">J.3.6.1-F.2.7.3</strain>
    </source>
</reference>
<evidence type="ECO:0000313" key="2">
    <source>
        <dbReference type="Proteomes" id="UP000680656"/>
    </source>
</evidence>
<gene>
    <name evidence="1" type="ORF">KHC33_01385</name>
</gene>
<dbReference type="SUPFAM" id="SSF53756">
    <property type="entry name" value="UDP-Glycosyltransferase/glycogen phosphorylase"/>
    <property type="match status" value="1"/>
</dbReference>
<dbReference type="EMBL" id="CP075546">
    <property type="protein sequence ID" value="QVV89217.1"/>
    <property type="molecule type" value="Genomic_DNA"/>
</dbReference>
<dbReference type="KEGG" id="mrtj:KHC33_01385"/>
<name>A0A8E7EHP5_9EURY</name>
<dbReference type="Gene3D" id="3.40.50.12580">
    <property type="match status" value="1"/>
</dbReference>
<dbReference type="Proteomes" id="UP000680656">
    <property type="component" value="Chromosome"/>
</dbReference>